<feature type="transmembrane region" description="Helical" evidence="10">
    <location>
        <begin position="218"/>
        <end position="238"/>
    </location>
</feature>
<dbReference type="GO" id="GO:0042761">
    <property type="term" value="P:very long-chain fatty acid biosynthetic process"/>
    <property type="evidence" value="ECO:0007669"/>
    <property type="project" value="TreeGrafter"/>
</dbReference>
<feature type="transmembrane region" description="Helical" evidence="10">
    <location>
        <begin position="244"/>
        <end position="265"/>
    </location>
</feature>
<evidence type="ECO:0000256" key="4">
    <source>
        <dbReference type="ARBA" id="ARBA00022692"/>
    </source>
</evidence>
<keyword evidence="7 10" id="KW-0443">Lipid metabolism</keyword>
<comment type="caution">
    <text evidence="10">Lacks conserved residue(s) required for the propagation of feature annotation.</text>
</comment>
<evidence type="ECO:0000256" key="1">
    <source>
        <dbReference type="ARBA" id="ARBA00004141"/>
    </source>
</evidence>
<sequence length="599" mass="69633">MNCSVGSTHLEGMDYINEYYELIFIKWADERTATLPLMSSPFPIFGLLITYLYVVFIYLPNYMTHKKPYSLKGYLTVYNLFQVIACCVLIYGVATSGWTSTYTLGCQEVDYSEDSSVSIRMAKFMWWHMIVKMSELLETIIFLLRQKSSQVTVLHVYHHVSTLIIAWIACKYFPGGMISFTVLINSFVHIIMYTYYLLSSFGPHMQNRLKWIKRKITIIQMVQLAIILAHTGQVLLPSCRVPNIVAYIYLPNVSINIFLFARMYFETYFKKSKTILLVSIDVYLHHSFITFCTDPRVHDWPFMSNPWKIIAIIGIYLYMIYVYLPSFMSDKKPYSLKGIIVVYNIFQLFACITIIYGVITKLNASDCILDKNTERRTSYLKSHTKERNSTDVQLPPCESNDFFCKMCNAFVLQLATSGWTTRYRLICEPVDYSENAMAVRMASYMWWTLLLKMTELLETIIFVLRKKYNQVSSLHVYHHISTLSAAWIVCKYVPGGLLTFTPMINSLVHIFMYTYYFLAAMSPGPQLQKTLTWIKPKLTMVQLVQLVIIIVQNMQLFLPGCGIHNVVGFIFLPNVCVNVIFFLNFYTKSYRNKNVSKTN</sequence>
<dbReference type="GO" id="GO:0005789">
    <property type="term" value="C:endoplasmic reticulum membrane"/>
    <property type="evidence" value="ECO:0007669"/>
    <property type="project" value="TreeGrafter"/>
</dbReference>
<organism evidence="11 12">
    <name type="scientific">Photinus pyralis</name>
    <name type="common">Common eastern firefly</name>
    <name type="synonym">Lampyris pyralis</name>
    <dbReference type="NCBI Taxonomy" id="7054"/>
    <lineage>
        <taxon>Eukaryota</taxon>
        <taxon>Metazoa</taxon>
        <taxon>Ecdysozoa</taxon>
        <taxon>Arthropoda</taxon>
        <taxon>Hexapoda</taxon>
        <taxon>Insecta</taxon>
        <taxon>Pterygota</taxon>
        <taxon>Neoptera</taxon>
        <taxon>Endopterygota</taxon>
        <taxon>Coleoptera</taxon>
        <taxon>Polyphaga</taxon>
        <taxon>Elateriformia</taxon>
        <taxon>Elateroidea</taxon>
        <taxon>Lampyridae</taxon>
        <taxon>Lampyrinae</taxon>
        <taxon>Photinus</taxon>
    </lineage>
</organism>
<feature type="transmembrane region" description="Helical" evidence="10">
    <location>
        <begin position="476"/>
        <end position="494"/>
    </location>
</feature>
<dbReference type="InterPro" id="IPR002076">
    <property type="entry name" value="ELO_fam"/>
</dbReference>
<name>A0A5N4B7K7_PHOPY</name>
<evidence type="ECO:0000256" key="2">
    <source>
        <dbReference type="ARBA" id="ARBA00022516"/>
    </source>
</evidence>
<keyword evidence="8 10" id="KW-0472">Membrane</keyword>
<feature type="transmembrane region" description="Helical" evidence="10">
    <location>
        <begin position="73"/>
        <end position="94"/>
    </location>
</feature>
<dbReference type="GO" id="GO:0034625">
    <property type="term" value="P:fatty acid elongation, monounsaturated fatty acid"/>
    <property type="evidence" value="ECO:0007669"/>
    <property type="project" value="TreeGrafter"/>
</dbReference>
<keyword evidence="4 10" id="KW-0812">Transmembrane</keyword>
<feature type="transmembrane region" description="Helical" evidence="10">
    <location>
        <begin position="42"/>
        <end position="61"/>
    </location>
</feature>
<evidence type="ECO:0000256" key="5">
    <source>
        <dbReference type="ARBA" id="ARBA00022832"/>
    </source>
</evidence>
<keyword evidence="3 10" id="KW-0808">Transferase</keyword>
<dbReference type="InParanoid" id="A0A5N4B7K7"/>
<feature type="transmembrane region" description="Helical" evidence="10">
    <location>
        <begin position="306"/>
        <end position="324"/>
    </location>
</feature>
<dbReference type="EC" id="2.3.1.199" evidence="10"/>
<dbReference type="AlphaFoldDB" id="A0A5N4B7K7"/>
<comment type="caution">
    <text evidence="11">The sequence shown here is derived from an EMBL/GenBank/DDBJ whole genome shotgun (WGS) entry which is preliminary data.</text>
</comment>
<feature type="transmembrane region" description="Helical" evidence="10">
    <location>
        <begin position="500"/>
        <end position="518"/>
    </location>
</feature>
<evidence type="ECO:0000256" key="6">
    <source>
        <dbReference type="ARBA" id="ARBA00022989"/>
    </source>
</evidence>
<protein>
    <recommendedName>
        <fullName evidence="10">Elongation of very long chain fatty acids protein</fullName>
        <ecNumber evidence="10">2.3.1.199</ecNumber>
    </recommendedName>
    <alternativeName>
        <fullName evidence="10">Very-long-chain 3-oxoacyl-CoA synthase</fullName>
    </alternativeName>
</protein>
<evidence type="ECO:0000256" key="9">
    <source>
        <dbReference type="ARBA" id="ARBA00023160"/>
    </source>
</evidence>
<reference evidence="11 12" key="1">
    <citation type="journal article" date="2018" name="Elife">
        <title>Firefly genomes illuminate parallel origins of bioluminescence in beetles.</title>
        <authorList>
            <person name="Fallon T.R."/>
            <person name="Lower S.E."/>
            <person name="Chang C.H."/>
            <person name="Bessho-Uehara M."/>
            <person name="Martin G.J."/>
            <person name="Bewick A.J."/>
            <person name="Behringer M."/>
            <person name="Debat H.J."/>
            <person name="Wong I."/>
            <person name="Day J.C."/>
            <person name="Suvorov A."/>
            <person name="Silva C.J."/>
            <person name="Stanger-Hall K.F."/>
            <person name="Hall D.W."/>
            <person name="Schmitz R.J."/>
            <person name="Nelson D.R."/>
            <person name="Lewis S.M."/>
            <person name="Shigenobu S."/>
            <person name="Bybee S.M."/>
            <person name="Larracuente A.M."/>
            <person name="Oba Y."/>
            <person name="Weng J.K."/>
        </authorList>
    </citation>
    <scope>NUCLEOTIDE SEQUENCE [LARGE SCALE GENOMIC DNA]</scope>
    <source>
        <strain evidence="11">1611_PpyrPB1</strain>
        <tissue evidence="11">Whole body</tissue>
    </source>
</reference>
<dbReference type="GO" id="GO:0009922">
    <property type="term" value="F:fatty acid elongase activity"/>
    <property type="evidence" value="ECO:0007669"/>
    <property type="project" value="UniProtKB-EC"/>
</dbReference>
<keyword evidence="9 10" id="KW-0275">Fatty acid biosynthesis</keyword>
<dbReference type="PANTHER" id="PTHR11157">
    <property type="entry name" value="FATTY ACID ACYL TRANSFERASE-RELATED"/>
    <property type="match status" value="1"/>
</dbReference>
<dbReference type="GO" id="GO:0030148">
    <property type="term" value="P:sphingolipid biosynthetic process"/>
    <property type="evidence" value="ECO:0007669"/>
    <property type="project" value="TreeGrafter"/>
</dbReference>
<dbReference type="Pfam" id="PF01151">
    <property type="entry name" value="ELO"/>
    <property type="match status" value="2"/>
</dbReference>
<feature type="transmembrane region" description="Helical" evidence="10">
    <location>
        <begin position="124"/>
        <end position="144"/>
    </location>
</feature>
<evidence type="ECO:0000256" key="7">
    <source>
        <dbReference type="ARBA" id="ARBA00023098"/>
    </source>
</evidence>
<comment type="subcellular location">
    <subcellularLocation>
        <location evidence="1">Membrane</location>
        <topology evidence="1">Multi-pass membrane protein</topology>
    </subcellularLocation>
</comment>
<evidence type="ECO:0000313" key="12">
    <source>
        <dbReference type="Proteomes" id="UP000327044"/>
    </source>
</evidence>
<keyword evidence="12" id="KW-1185">Reference proteome</keyword>
<comment type="catalytic activity">
    <reaction evidence="10">
        <text>a very-long-chain acyl-CoA + malonyl-CoA + H(+) = a very-long-chain 3-oxoacyl-CoA + CO2 + CoA</text>
        <dbReference type="Rhea" id="RHEA:32727"/>
        <dbReference type="ChEBI" id="CHEBI:15378"/>
        <dbReference type="ChEBI" id="CHEBI:16526"/>
        <dbReference type="ChEBI" id="CHEBI:57287"/>
        <dbReference type="ChEBI" id="CHEBI:57384"/>
        <dbReference type="ChEBI" id="CHEBI:90725"/>
        <dbReference type="ChEBI" id="CHEBI:90736"/>
        <dbReference type="EC" id="2.3.1.199"/>
    </reaction>
</comment>
<keyword evidence="6 10" id="KW-1133">Transmembrane helix</keyword>
<evidence type="ECO:0000256" key="3">
    <source>
        <dbReference type="ARBA" id="ARBA00022679"/>
    </source>
</evidence>
<proteinExistence type="inferred from homology"/>
<evidence type="ECO:0000313" key="11">
    <source>
        <dbReference type="EMBL" id="KAB0805585.1"/>
    </source>
</evidence>
<feature type="transmembrane region" description="Helical" evidence="10">
    <location>
        <begin position="180"/>
        <end position="198"/>
    </location>
</feature>
<keyword evidence="2 10" id="KW-0444">Lipid biosynthesis</keyword>
<feature type="transmembrane region" description="Helical" evidence="10">
    <location>
        <begin position="563"/>
        <end position="586"/>
    </location>
</feature>
<feature type="transmembrane region" description="Helical" evidence="10">
    <location>
        <begin position="274"/>
        <end position="291"/>
    </location>
</feature>
<evidence type="ECO:0000256" key="8">
    <source>
        <dbReference type="ARBA" id="ARBA00023136"/>
    </source>
</evidence>
<evidence type="ECO:0000256" key="10">
    <source>
        <dbReference type="RuleBase" id="RU361115"/>
    </source>
</evidence>
<dbReference type="EMBL" id="VVIM01000001">
    <property type="protein sequence ID" value="KAB0805585.1"/>
    <property type="molecule type" value="Genomic_DNA"/>
</dbReference>
<dbReference type="GO" id="GO:0019367">
    <property type="term" value="P:fatty acid elongation, saturated fatty acid"/>
    <property type="evidence" value="ECO:0007669"/>
    <property type="project" value="TreeGrafter"/>
</dbReference>
<comment type="similarity">
    <text evidence="10">Belongs to the ELO family.</text>
</comment>
<accession>A0A5N4B7K7</accession>
<feature type="transmembrane region" description="Helical" evidence="10">
    <location>
        <begin position="444"/>
        <end position="464"/>
    </location>
</feature>
<dbReference type="Proteomes" id="UP000327044">
    <property type="component" value="Unassembled WGS sequence"/>
</dbReference>
<feature type="transmembrane region" description="Helical" evidence="10">
    <location>
        <begin position="156"/>
        <end position="174"/>
    </location>
</feature>
<keyword evidence="5 10" id="KW-0276">Fatty acid metabolism</keyword>
<gene>
    <name evidence="11" type="ORF">PPYR_02555</name>
</gene>
<feature type="transmembrane region" description="Helical" evidence="10">
    <location>
        <begin position="336"/>
        <end position="359"/>
    </location>
</feature>
<dbReference type="PANTHER" id="PTHR11157:SF113">
    <property type="entry name" value="ELONGATION OF VERY LONG CHAIN FATTY ACIDS PROTEIN"/>
    <property type="match status" value="1"/>
</dbReference>
<feature type="transmembrane region" description="Helical" evidence="10">
    <location>
        <begin position="538"/>
        <end position="557"/>
    </location>
</feature>
<dbReference type="GO" id="GO:0034626">
    <property type="term" value="P:fatty acid elongation, polyunsaturated fatty acid"/>
    <property type="evidence" value="ECO:0007669"/>
    <property type="project" value="TreeGrafter"/>
</dbReference>